<sequence length="247" mass="27569">MGDHFVYKDVEGTTTEWDDIQRKLGNLPPKAAVFKPPPFTPASDDASKSKEWLDDRTEEELQDLEDDADLDDDRFLEEYRKKRLMEIKEAAKVARFGSVVPISGSDFVREVSQAPADVWVVVLLYKDGIADCGVLLQCLEELATKYPATKFVKIVSTDCIPNYPDRNVPTVLVYNNGAVKATHLGLLPFGYRKCTPESVALVLCQSDPVLNDGRSEGSASVTGVQKRFIEKVMKEHLDDDSDYSSDD</sequence>
<proteinExistence type="inferred from homology"/>
<feature type="domain" description="Phosducin" evidence="3">
    <location>
        <begin position="67"/>
        <end position="179"/>
    </location>
</feature>
<evidence type="ECO:0000256" key="2">
    <source>
        <dbReference type="SAM" id="MobiDB-lite"/>
    </source>
</evidence>
<feature type="region of interest" description="Disordered" evidence="2">
    <location>
        <begin position="31"/>
        <end position="60"/>
    </location>
</feature>
<protein>
    <submittedName>
        <fullName evidence="4">Phosducin-like protein 3</fullName>
    </submittedName>
</protein>
<dbReference type="InterPro" id="IPR036249">
    <property type="entry name" value="Thioredoxin-like_sf"/>
</dbReference>
<organism evidence="4 5">
    <name type="scientific">Zostera marina</name>
    <name type="common">Eelgrass</name>
    <dbReference type="NCBI Taxonomy" id="29655"/>
    <lineage>
        <taxon>Eukaryota</taxon>
        <taxon>Viridiplantae</taxon>
        <taxon>Streptophyta</taxon>
        <taxon>Embryophyta</taxon>
        <taxon>Tracheophyta</taxon>
        <taxon>Spermatophyta</taxon>
        <taxon>Magnoliopsida</taxon>
        <taxon>Liliopsida</taxon>
        <taxon>Zosteraceae</taxon>
        <taxon>Zostera</taxon>
    </lineage>
</organism>
<keyword evidence="5" id="KW-1185">Reference proteome</keyword>
<evidence type="ECO:0000313" key="5">
    <source>
        <dbReference type="Proteomes" id="UP000036987"/>
    </source>
</evidence>
<dbReference type="InterPro" id="IPR024253">
    <property type="entry name" value="Phosducin_thioredoxin-like_dom"/>
</dbReference>
<dbReference type="EMBL" id="LFYR01000839">
    <property type="protein sequence ID" value="KMZ68414.1"/>
    <property type="molecule type" value="Genomic_DNA"/>
</dbReference>
<gene>
    <name evidence="4" type="ORF">ZOSMA_23G00680</name>
</gene>
<dbReference type="InterPro" id="IPR051498">
    <property type="entry name" value="Phosducin-like_chap/apop_reg"/>
</dbReference>
<comment type="caution">
    <text evidence="4">The sequence shown here is derived from an EMBL/GenBank/DDBJ whole genome shotgun (WGS) entry which is preliminary data.</text>
</comment>
<dbReference type="STRING" id="29655.A0A0K9PHG8"/>
<accession>A0A0K9PHG8</accession>
<feature type="compositionally biased region" description="Basic and acidic residues" evidence="2">
    <location>
        <begin position="45"/>
        <end position="55"/>
    </location>
</feature>
<dbReference type="OrthoDB" id="45518at2759"/>
<comment type="similarity">
    <text evidence="1">Belongs to the phosducin family.</text>
</comment>
<evidence type="ECO:0000259" key="3">
    <source>
        <dbReference type="Pfam" id="PF02114"/>
    </source>
</evidence>
<dbReference type="PANTHER" id="PTHR45809">
    <property type="entry name" value="VIRAL IAP-ASSOCIATED FACTOR HOMOLOG"/>
    <property type="match status" value="1"/>
</dbReference>
<dbReference type="Pfam" id="PF02114">
    <property type="entry name" value="Phosducin"/>
    <property type="match status" value="1"/>
</dbReference>
<name>A0A0K9PHG8_ZOSMR</name>
<dbReference type="CDD" id="cd02988">
    <property type="entry name" value="Phd_like_VIAF"/>
    <property type="match status" value="1"/>
</dbReference>
<dbReference type="Gene3D" id="3.40.30.10">
    <property type="entry name" value="Glutaredoxin"/>
    <property type="match status" value="1"/>
</dbReference>
<evidence type="ECO:0000256" key="1">
    <source>
        <dbReference type="ARBA" id="ARBA00009686"/>
    </source>
</evidence>
<dbReference type="AlphaFoldDB" id="A0A0K9PHG8"/>
<evidence type="ECO:0000313" key="4">
    <source>
        <dbReference type="EMBL" id="KMZ68414.1"/>
    </source>
</evidence>
<dbReference type="Proteomes" id="UP000036987">
    <property type="component" value="Unassembled WGS sequence"/>
</dbReference>
<dbReference type="OMA" id="FCEIRAN"/>
<dbReference type="SUPFAM" id="SSF52833">
    <property type="entry name" value="Thioredoxin-like"/>
    <property type="match status" value="1"/>
</dbReference>
<reference evidence="5" key="1">
    <citation type="journal article" date="2016" name="Nature">
        <title>The genome of the seagrass Zostera marina reveals angiosperm adaptation to the sea.</title>
        <authorList>
            <person name="Olsen J.L."/>
            <person name="Rouze P."/>
            <person name="Verhelst B."/>
            <person name="Lin Y.-C."/>
            <person name="Bayer T."/>
            <person name="Collen J."/>
            <person name="Dattolo E."/>
            <person name="De Paoli E."/>
            <person name="Dittami S."/>
            <person name="Maumus F."/>
            <person name="Michel G."/>
            <person name="Kersting A."/>
            <person name="Lauritano C."/>
            <person name="Lohaus R."/>
            <person name="Toepel M."/>
            <person name="Tonon T."/>
            <person name="Vanneste K."/>
            <person name="Amirebrahimi M."/>
            <person name="Brakel J."/>
            <person name="Bostroem C."/>
            <person name="Chovatia M."/>
            <person name="Grimwood J."/>
            <person name="Jenkins J.W."/>
            <person name="Jueterbock A."/>
            <person name="Mraz A."/>
            <person name="Stam W.T."/>
            <person name="Tice H."/>
            <person name="Bornberg-Bauer E."/>
            <person name="Green P.J."/>
            <person name="Pearson G.A."/>
            <person name="Procaccini G."/>
            <person name="Duarte C.M."/>
            <person name="Schmutz J."/>
            <person name="Reusch T.B.H."/>
            <person name="Van de Peer Y."/>
        </authorList>
    </citation>
    <scope>NUCLEOTIDE SEQUENCE [LARGE SCALE GENOMIC DNA]</scope>
    <source>
        <strain evidence="5">cv. Finnish</strain>
    </source>
</reference>
<dbReference type="GO" id="GO:0006457">
    <property type="term" value="P:protein folding"/>
    <property type="evidence" value="ECO:0000318"/>
    <property type="project" value="GO_Central"/>
</dbReference>
<dbReference type="PANTHER" id="PTHR45809:SF3">
    <property type="entry name" value="VIRAL IAP-ASSOCIATED FACTOR HOMOLOG"/>
    <property type="match status" value="1"/>
</dbReference>
<dbReference type="GO" id="GO:0005737">
    <property type="term" value="C:cytoplasm"/>
    <property type="evidence" value="ECO:0000318"/>
    <property type="project" value="GO_Central"/>
</dbReference>